<keyword evidence="1" id="KW-0175">Coiled coil</keyword>
<feature type="coiled-coil region" evidence="1">
    <location>
        <begin position="26"/>
        <end position="53"/>
    </location>
</feature>
<dbReference type="Proteomes" id="UP000521872">
    <property type="component" value="Unassembled WGS sequence"/>
</dbReference>
<evidence type="ECO:0008006" key="4">
    <source>
        <dbReference type="Google" id="ProtNLM"/>
    </source>
</evidence>
<organism evidence="2 3">
    <name type="scientific">Agrocybe pediades</name>
    <dbReference type="NCBI Taxonomy" id="84607"/>
    <lineage>
        <taxon>Eukaryota</taxon>
        <taxon>Fungi</taxon>
        <taxon>Dikarya</taxon>
        <taxon>Basidiomycota</taxon>
        <taxon>Agaricomycotina</taxon>
        <taxon>Agaricomycetes</taxon>
        <taxon>Agaricomycetidae</taxon>
        <taxon>Agaricales</taxon>
        <taxon>Agaricineae</taxon>
        <taxon>Strophariaceae</taxon>
        <taxon>Agrocybe</taxon>
    </lineage>
</organism>
<dbReference type="InterPro" id="IPR032675">
    <property type="entry name" value="LRR_dom_sf"/>
</dbReference>
<name>A0A8H4QMG3_9AGAR</name>
<reference evidence="2 3" key="1">
    <citation type="submission" date="2019-12" db="EMBL/GenBank/DDBJ databases">
        <authorList>
            <person name="Floudas D."/>
            <person name="Bentzer J."/>
            <person name="Ahren D."/>
            <person name="Johansson T."/>
            <person name="Persson P."/>
            <person name="Tunlid A."/>
        </authorList>
    </citation>
    <scope>NUCLEOTIDE SEQUENCE [LARGE SCALE GENOMIC DNA]</scope>
    <source>
        <strain evidence="2 3">CBS 102.39</strain>
    </source>
</reference>
<comment type="caution">
    <text evidence="2">The sequence shown here is derived from an EMBL/GenBank/DDBJ whole genome shotgun (WGS) entry which is preliminary data.</text>
</comment>
<dbReference type="SUPFAM" id="SSF52047">
    <property type="entry name" value="RNI-like"/>
    <property type="match status" value="1"/>
</dbReference>
<sequence length="515" mass="58417">MGEIATKIREIGYTNGLEKEALLQGIATVHEELIAAKAHVERLQRNKSTLQEKLNVATSPILSIPVELATEIFTLACDDGDGPQFDILPTPLTLGHTCRAWRRLAWSMPHLWQTVVIRFSEERIDIQGELLQEWLDRSKELGLNFYFACPPHKFDSTAFYEPPPSLFKQLLQTSNRWSNLYSHNCLSLRNAIAETRASYPFPMLSRLRLYITDFQETLHDDLSWTFGATPSLRSMDVKMFNPEGLDLEWERLTHLKVHLHVGFCALIFPVCTLLESCELSSDVCSMYDTADDLVPPDPLPSTLSKLKTLSLTGQARAVTHLLDCVTAPILEKLSIKVHPVRRWEWADMEELMGDFRDALEDLFSRSSYKLTELSLCGLNAESEDYVDILHPLSSLRRLSLTIPRPGKITDDFFDALNLEDNPDLFSQLSEVNLEGDLGSVDIDTVIKMVRTRLSPPVSEDKPQPALLRAMHVTYWNKSWAEKSDEGRMAKFYSELAALSSGQTSLTWQWNDGAQT</sequence>
<accession>A0A8H4QMG3</accession>
<keyword evidence="3" id="KW-1185">Reference proteome</keyword>
<evidence type="ECO:0000256" key="1">
    <source>
        <dbReference type="SAM" id="Coils"/>
    </source>
</evidence>
<dbReference type="AlphaFoldDB" id="A0A8H4QMG3"/>
<evidence type="ECO:0000313" key="3">
    <source>
        <dbReference type="Proteomes" id="UP000521872"/>
    </source>
</evidence>
<evidence type="ECO:0000313" key="2">
    <source>
        <dbReference type="EMBL" id="KAF4613491.1"/>
    </source>
</evidence>
<proteinExistence type="predicted"/>
<gene>
    <name evidence="2" type="ORF">D9613_007523</name>
</gene>
<dbReference type="EMBL" id="JAACJL010000045">
    <property type="protein sequence ID" value="KAF4613491.1"/>
    <property type="molecule type" value="Genomic_DNA"/>
</dbReference>
<dbReference type="Gene3D" id="3.80.10.10">
    <property type="entry name" value="Ribonuclease Inhibitor"/>
    <property type="match status" value="1"/>
</dbReference>
<protein>
    <recommendedName>
        <fullName evidence="4">F-box domain-containing protein</fullName>
    </recommendedName>
</protein>